<accession>N1WJQ9</accession>
<dbReference type="PROSITE" id="PS51257">
    <property type="entry name" value="PROKAR_LIPOPROTEIN"/>
    <property type="match status" value="1"/>
</dbReference>
<sequence length="216" mass="24669">MKSFYSLILLSILFVSCGKAQNSQTTSKLTSESFSNDTYERAYFASGCFWCVETIYESVSGVKEVFSGYSGGHTKNPTYESSNTGRTGHAEAVEVIYDPKVVSFKTLIDVYFGSQNVTQQNGQGPDIGSQYRSIIFYQNEDQKAIIDTKMEALSKEYNKPLAAEVMAFDKFWMGEEYHQDYKVKNPNNPYIRNVSVPRYTRFKVRFPELLKPKSER</sequence>
<evidence type="ECO:0000256" key="1">
    <source>
        <dbReference type="ARBA" id="ARBA00023002"/>
    </source>
</evidence>
<evidence type="ECO:0000256" key="2">
    <source>
        <dbReference type="ARBA" id="ARBA00047806"/>
    </source>
</evidence>
<dbReference type="SUPFAM" id="SSF55068">
    <property type="entry name" value="Peptide methionine sulfoxide reductase"/>
    <property type="match status" value="1"/>
</dbReference>
<comment type="catalytic activity">
    <reaction evidence="3 4">
        <text>[thioredoxin]-disulfide + L-methionine + H2O = L-methionine (S)-S-oxide + [thioredoxin]-dithiol</text>
        <dbReference type="Rhea" id="RHEA:19993"/>
        <dbReference type="Rhea" id="RHEA-COMP:10698"/>
        <dbReference type="Rhea" id="RHEA-COMP:10700"/>
        <dbReference type="ChEBI" id="CHEBI:15377"/>
        <dbReference type="ChEBI" id="CHEBI:29950"/>
        <dbReference type="ChEBI" id="CHEBI:50058"/>
        <dbReference type="ChEBI" id="CHEBI:57844"/>
        <dbReference type="ChEBI" id="CHEBI:58772"/>
        <dbReference type="EC" id="1.8.4.11"/>
    </reaction>
</comment>
<dbReference type="Proteomes" id="UP000012317">
    <property type="component" value="Unassembled WGS sequence"/>
</dbReference>
<name>N1WJQ9_9FLAO</name>
<dbReference type="RefSeq" id="WP_003442132.1">
    <property type="nucleotide sequence ID" value="NZ_APLF01000012.1"/>
</dbReference>
<reference evidence="7 8" key="1">
    <citation type="journal article" date="2014" name="Genome Biol. Evol.">
        <title>Extensive gene acquisition in the extremely psychrophilic bacterial species Psychroflexus torquis and the link to sea-ice ecosystem specialism.</title>
        <authorList>
            <person name="Feng S."/>
            <person name="Powell S.M."/>
            <person name="Wilson R."/>
            <person name="Bowman J.P."/>
        </authorList>
    </citation>
    <scope>NUCLEOTIDE SEQUENCE [LARGE SCALE GENOMIC DNA]</scope>
    <source>
        <strain evidence="7 8">ACAM 44</strain>
    </source>
</reference>
<dbReference type="PANTHER" id="PTHR43774:SF1">
    <property type="entry name" value="PEPTIDE METHIONINE SULFOXIDE REDUCTASE MSRA 2"/>
    <property type="match status" value="1"/>
</dbReference>
<comment type="caution">
    <text evidence="7">The sequence shown here is derived from an EMBL/GenBank/DDBJ whole genome shotgun (WGS) entry which is preliminary data.</text>
</comment>
<dbReference type="InterPro" id="IPR036509">
    <property type="entry name" value="Met_Sox_Rdtase_MsrA_sf"/>
</dbReference>
<evidence type="ECO:0000256" key="3">
    <source>
        <dbReference type="ARBA" id="ARBA00048782"/>
    </source>
</evidence>
<proteinExistence type="inferred from homology"/>
<dbReference type="PANTHER" id="PTHR43774">
    <property type="entry name" value="PEPTIDE METHIONINE SULFOXIDE REDUCTASE"/>
    <property type="match status" value="1"/>
</dbReference>
<evidence type="ECO:0000313" key="7">
    <source>
        <dbReference type="EMBL" id="EMY80461.1"/>
    </source>
</evidence>
<dbReference type="InterPro" id="IPR002569">
    <property type="entry name" value="Met_Sox_Rdtase_MsrA_dom"/>
</dbReference>
<keyword evidence="8" id="KW-1185">Reference proteome</keyword>
<feature type="active site" evidence="4">
    <location>
        <position position="48"/>
    </location>
</feature>
<dbReference type="GO" id="GO:0033744">
    <property type="term" value="F:L-methionine:thioredoxin-disulfide S-oxidoreductase activity"/>
    <property type="evidence" value="ECO:0007669"/>
    <property type="project" value="RHEA"/>
</dbReference>
<evidence type="ECO:0000256" key="5">
    <source>
        <dbReference type="SAM" id="SignalP"/>
    </source>
</evidence>
<feature type="chain" id="PRO_5004113702" description="Peptide methionine sulfoxide reductase MsrA" evidence="5">
    <location>
        <begin position="21"/>
        <end position="216"/>
    </location>
</feature>
<gene>
    <name evidence="4" type="primary">msrA</name>
    <name evidence="7" type="ORF">pgond44_11461</name>
</gene>
<protein>
    <recommendedName>
        <fullName evidence="4">Peptide methionine sulfoxide reductase MsrA</fullName>
        <shortName evidence="4">Protein-methionine-S-oxide reductase</shortName>
        <ecNumber evidence="4">1.8.4.11</ecNumber>
    </recommendedName>
    <alternativeName>
        <fullName evidence="4">Peptide-methionine (S)-S-oxide reductase</fullName>
        <shortName evidence="4">Peptide Met(O) reductase</shortName>
    </alternativeName>
</protein>
<dbReference type="NCBIfam" id="TIGR00401">
    <property type="entry name" value="msrA"/>
    <property type="match status" value="1"/>
</dbReference>
<keyword evidence="1 4" id="KW-0560">Oxidoreductase</keyword>
<dbReference type="HAMAP" id="MF_01401">
    <property type="entry name" value="MsrA"/>
    <property type="match status" value="1"/>
</dbReference>
<dbReference type="AlphaFoldDB" id="N1WJQ9"/>
<dbReference type="PATRIC" id="fig|1189619.4.peg.2368"/>
<dbReference type="GO" id="GO:0008113">
    <property type="term" value="F:peptide-methionine (S)-S-oxide reductase activity"/>
    <property type="evidence" value="ECO:0007669"/>
    <property type="project" value="UniProtKB-UniRule"/>
</dbReference>
<feature type="signal peptide" evidence="5">
    <location>
        <begin position="1"/>
        <end position="20"/>
    </location>
</feature>
<dbReference type="EC" id="1.8.4.11" evidence="4"/>
<dbReference type="Pfam" id="PF01625">
    <property type="entry name" value="PMSR"/>
    <property type="match status" value="1"/>
</dbReference>
<dbReference type="Gene3D" id="3.30.1060.10">
    <property type="entry name" value="Peptide methionine sulphoxide reductase MsrA"/>
    <property type="match status" value="1"/>
</dbReference>
<dbReference type="STRING" id="1189619.pgond44_11461"/>
<evidence type="ECO:0000313" key="8">
    <source>
        <dbReference type="Proteomes" id="UP000012317"/>
    </source>
</evidence>
<feature type="domain" description="Peptide methionine sulphoxide reductase MsrA" evidence="6">
    <location>
        <begin position="42"/>
        <end position="190"/>
    </location>
</feature>
<dbReference type="EMBL" id="APLF01000012">
    <property type="protein sequence ID" value="EMY80461.1"/>
    <property type="molecule type" value="Genomic_DNA"/>
</dbReference>
<keyword evidence="5" id="KW-0732">Signal</keyword>
<evidence type="ECO:0000256" key="4">
    <source>
        <dbReference type="HAMAP-Rule" id="MF_01401"/>
    </source>
</evidence>
<comment type="function">
    <text evidence="4">Has an important function as a repair enzyme for proteins that have been inactivated by oxidation. Catalyzes the reversible oxidation-reduction of methionine sulfoxide in proteins to methionine.</text>
</comment>
<comment type="catalytic activity">
    <reaction evidence="2 4">
        <text>L-methionyl-[protein] + [thioredoxin]-disulfide + H2O = L-methionyl-(S)-S-oxide-[protein] + [thioredoxin]-dithiol</text>
        <dbReference type="Rhea" id="RHEA:14217"/>
        <dbReference type="Rhea" id="RHEA-COMP:10698"/>
        <dbReference type="Rhea" id="RHEA-COMP:10700"/>
        <dbReference type="Rhea" id="RHEA-COMP:12313"/>
        <dbReference type="Rhea" id="RHEA-COMP:12315"/>
        <dbReference type="ChEBI" id="CHEBI:15377"/>
        <dbReference type="ChEBI" id="CHEBI:16044"/>
        <dbReference type="ChEBI" id="CHEBI:29950"/>
        <dbReference type="ChEBI" id="CHEBI:44120"/>
        <dbReference type="ChEBI" id="CHEBI:50058"/>
        <dbReference type="EC" id="1.8.4.11"/>
    </reaction>
</comment>
<dbReference type="eggNOG" id="COG0225">
    <property type="taxonomic scope" value="Bacteria"/>
</dbReference>
<organism evidence="7 8">
    <name type="scientific">Psychroflexus gondwanensis ACAM 44</name>
    <dbReference type="NCBI Taxonomy" id="1189619"/>
    <lineage>
        <taxon>Bacteria</taxon>
        <taxon>Pseudomonadati</taxon>
        <taxon>Bacteroidota</taxon>
        <taxon>Flavobacteriia</taxon>
        <taxon>Flavobacteriales</taxon>
        <taxon>Flavobacteriaceae</taxon>
        <taxon>Psychroflexus</taxon>
    </lineage>
</organism>
<comment type="similarity">
    <text evidence="4">Belongs to the MsrA Met sulfoxide reductase family.</text>
</comment>
<evidence type="ECO:0000259" key="6">
    <source>
        <dbReference type="Pfam" id="PF01625"/>
    </source>
</evidence>